<proteinExistence type="inferred from homology"/>
<evidence type="ECO:0000256" key="6">
    <source>
        <dbReference type="RuleBase" id="RU003704"/>
    </source>
</evidence>
<dbReference type="PANTHER" id="PTHR43085">
    <property type="entry name" value="HEXOKINASE FAMILY MEMBER"/>
    <property type="match status" value="1"/>
</dbReference>
<organism evidence="8 9">
    <name type="scientific">Acrocarpospora pleiomorpha</name>
    <dbReference type="NCBI Taxonomy" id="90975"/>
    <lineage>
        <taxon>Bacteria</taxon>
        <taxon>Bacillati</taxon>
        <taxon>Actinomycetota</taxon>
        <taxon>Actinomycetes</taxon>
        <taxon>Streptosporangiales</taxon>
        <taxon>Streptosporangiaceae</taxon>
        <taxon>Acrocarpospora</taxon>
    </lineage>
</organism>
<dbReference type="Proteomes" id="UP000377595">
    <property type="component" value="Unassembled WGS sequence"/>
</dbReference>
<dbReference type="OrthoDB" id="9795789at2"/>
<dbReference type="GO" id="GO:0005524">
    <property type="term" value="F:ATP binding"/>
    <property type="evidence" value="ECO:0007669"/>
    <property type="project" value="UniProtKB-KW"/>
</dbReference>
<dbReference type="GO" id="GO:0008865">
    <property type="term" value="F:fructokinase activity"/>
    <property type="evidence" value="ECO:0007669"/>
    <property type="project" value="UniProtKB-ARBA"/>
</dbReference>
<evidence type="ECO:0000256" key="3">
    <source>
        <dbReference type="ARBA" id="ARBA00022741"/>
    </source>
</evidence>
<feature type="domain" description="Carbohydrate kinase PfkB" evidence="7">
    <location>
        <begin position="7"/>
        <end position="305"/>
    </location>
</feature>
<dbReference type="SUPFAM" id="SSF53613">
    <property type="entry name" value="Ribokinase-like"/>
    <property type="match status" value="1"/>
</dbReference>
<dbReference type="GO" id="GO:0006000">
    <property type="term" value="P:fructose metabolic process"/>
    <property type="evidence" value="ECO:0007669"/>
    <property type="project" value="UniProtKB-ARBA"/>
</dbReference>
<dbReference type="InterPro" id="IPR002139">
    <property type="entry name" value="Ribo/fructo_kinase"/>
</dbReference>
<dbReference type="InterPro" id="IPR002173">
    <property type="entry name" value="Carboh/pur_kinase_PfkB_CS"/>
</dbReference>
<keyword evidence="2 6" id="KW-0808">Transferase</keyword>
<dbReference type="RefSeq" id="WP_155345764.1">
    <property type="nucleotide sequence ID" value="NZ_BAAAHM010000002.1"/>
</dbReference>
<evidence type="ECO:0000313" key="8">
    <source>
        <dbReference type="EMBL" id="GES20738.1"/>
    </source>
</evidence>
<comment type="similarity">
    <text evidence="1 6">Belongs to the carbohydrate kinase PfkB family.</text>
</comment>
<protein>
    <submittedName>
        <fullName evidence="8">Ribokinase</fullName>
    </submittedName>
</protein>
<accession>A0A5M3XQY3</accession>
<dbReference type="EMBL" id="BLAF01000018">
    <property type="protein sequence ID" value="GES20738.1"/>
    <property type="molecule type" value="Genomic_DNA"/>
</dbReference>
<dbReference type="Pfam" id="PF00294">
    <property type="entry name" value="PfkB"/>
    <property type="match status" value="1"/>
</dbReference>
<dbReference type="InterPro" id="IPR029056">
    <property type="entry name" value="Ribokinase-like"/>
</dbReference>
<dbReference type="PRINTS" id="PR00990">
    <property type="entry name" value="RIBOKINASE"/>
</dbReference>
<dbReference type="AlphaFoldDB" id="A0A5M3XQY3"/>
<evidence type="ECO:0000256" key="4">
    <source>
        <dbReference type="ARBA" id="ARBA00022777"/>
    </source>
</evidence>
<dbReference type="CDD" id="cd01167">
    <property type="entry name" value="bac_FRK"/>
    <property type="match status" value="1"/>
</dbReference>
<dbReference type="InterPro" id="IPR050306">
    <property type="entry name" value="PfkB_Carbo_kinase"/>
</dbReference>
<dbReference type="InterPro" id="IPR011611">
    <property type="entry name" value="PfkB_dom"/>
</dbReference>
<dbReference type="PROSITE" id="PS00584">
    <property type="entry name" value="PFKB_KINASES_2"/>
    <property type="match status" value="1"/>
</dbReference>
<reference evidence="8 9" key="1">
    <citation type="submission" date="2019-10" db="EMBL/GenBank/DDBJ databases">
        <title>Whole genome shotgun sequence of Acrocarpospora pleiomorpha NBRC 16267.</title>
        <authorList>
            <person name="Ichikawa N."/>
            <person name="Kimura A."/>
            <person name="Kitahashi Y."/>
            <person name="Komaki H."/>
            <person name="Oguchi A."/>
        </authorList>
    </citation>
    <scope>NUCLEOTIDE SEQUENCE [LARGE SCALE GENOMIC DNA]</scope>
    <source>
        <strain evidence="8 9">NBRC 16267</strain>
    </source>
</reference>
<keyword evidence="4 6" id="KW-0418">Kinase</keyword>
<dbReference type="Gene3D" id="3.40.1190.20">
    <property type="match status" value="1"/>
</dbReference>
<sequence>MDNASTVTVLGEAVVDLLPANDRGGFHAYAGGSPLNVAVALARLGEPTTLLARMSRSRFGQLLRAHAETNGVTLAGPLDQPEPASLAVASLDGDGVATYDFYLDGTADWQWSAPELTLPPDTTAVHAGSLTCYRPPGAAAVADFLTRLHHDGDTLVSFDPNIRSSVITDLDEARGQTTRLLSTAHLVKASSEDLETLYPGRAVADIAREWATLGPSLIVITLGADGAYAVSAHHELRVPPQPITVVDTVGAGDAFTAGLLWALRGGDHATPAALPSLGRDHLAAVVEQASHVAGITCTRPGADPPRQDEL</sequence>
<evidence type="ECO:0000313" key="9">
    <source>
        <dbReference type="Proteomes" id="UP000377595"/>
    </source>
</evidence>
<name>A0A5M3XQY3_9ACTN</name>
<evidence type="ECO:0000256" key="5">
    <source>
        <dbReference type="ARBA" id="ARBA00022840"/>
    </source>
</evidence>
<keyword evidence="9" id="KW-1185">Reference proteome</keyword>
<keyword evidence="3" id="KW-0547">Nucleotide-binding</keyword>
<evidence type="ECO:0000256" key="1">
    <source>
        <dbReference type="ARBA" id="ARBA00010688"/>
    </source>
</evidence>
<gene>
    <name evidence="8" type="ORF">Aple_036340</name>
</gene>
<dbReference type="PANTHER" id="PTHR43085:SF1">
    <property type="entry name" value="PSEUDOURIDINE KINASE-RELATED"/>
    <property type="match status" value="1"/>
</dbReference>
<evidence type="ECO:0000256" key="2">
    <source>
        <dbReference type="ARBA" id="ARBA00022679"/>
    </source>
</evidence>
<comment type="caution">
    <text evidence="8">The sequence shown here is derived from an EMBL/GenBank/DDBJ whole genome shotgun (WGS) entry which is preliminary data.</text>
</comment>
<keyword evidence="5" id="KW-0067">ATP-binding</keyword>
<evidence type="ECO:0000259" key="7">
    <source>
        <dbReference type="Pfam" id="PF00294"/>
    </source>
</evidence>